<name>A0A0S4LSS3_9BACT</name>
<keyword evidence="2" id="KW-1185">Reference proteome</keyword>
<dbReference type="AlphaFoldDB" id="A0A0S4LSS3"/>
<gene>
    <name evidence="1" type="ORF">COMA1_60205</name>
</gene>
<proteinExistence type="predicted"/>
<accession>A0A0S4LSS3</accession>
<evidence type="ECO:0000313" key="2">
    <source>
        <dbReference type="Proteomes" id="UP000199032"/>
    </source>
</evidence>
<reference evidence="1 2" key="1">
    <citation type="submission" date="2015-10" db="EMBL/GenBank/DDBJ databases">
        <authorList>
            <person name="Gilbert D.G."/>
        </authorList>
    </citation>
    <scope>NUCLEOTIDE SEQUENCE [LARGE SCALE GENOMIC DNA]</scope>
    <source>
        <strain evidence="1">COMA1</strain>
    </source>
</reference>
<evidence type="ECO:0000313" key="1">
    <source>
        <dbReference type="EMBL" id="CUS39019.1"/>
    </source>
</evidence>
<sequence length="53" mass="5709">MQPDPGFFEQPKVVAAARIVGEAENPARGPVDDELRLQGVALFLARVGPALFF</sequence>
<organism evidence="1 2">
    <name type="scientific">Candidatus Nitrospira nitrosa</name>
    <dbReference type="NCBI Taxonomy" id="1742972"/>
    <lineage>
        <taxon>Bacteria</taxon>
        <taxon>Pseudomonadati</taxon>
        <taxon>Nitrospirota</taxon>
        <taxon>Nitrospiria</taxon>
        <taxon>Nitrospirales</taxon>
        <taxon>Nitrospiraceae</taxon>
        <taxon>Nitrospira</taxon>
    </lineage>
</organism>
<protein>
    <submittedName>
        <fullName evidence="1">Uncharacterized protein</fullName>
    </submittedName>
</protein>
<dbReference type="EMBL" id="CZQA01000012">
    <property type="protein sequence ID" value="CUS39019.1"/>
    <property type="molecule type" value="Genomic_DNA"/>
</dbReference>
<dbReference type="Proteomes" id="UP000199032">
    <property type="component" value="Unassembled WGS sequence"/>
</dbReference>